<feature type="domain" description="Putative zinc-finger" evidence="3">
    <location>
        <begin position="14"/>
        <end position="34"/>
    </location>
</feature>
<feature type="compositionally biased region" description="Basic and acidic residues" evidence="1">
    <location>
        <begin position="450"/>
        <end position="461"/>
    </location>
</feature>
<feature type="region of interest" description="Disordered" evidence="1">
    <location>
        <begin position="404"/>
        <end position="504"/>
    </location>
</feature>
<evidence type="ECO:0000313" key="4">
    <source>
        <dbReference type="EMBL" id="QDT01345.1"/>
    </source>
</evidence>
<dbReference type="Gene3D" id="1.10.10.1320">
    <property type="entry name" value="Anti-sigma factor, zinc-finger domain"/>
    <property type="match status" value="1"/>
</dbReference>
<dbReference type="RefSeq" id="WP_218932177.1">
    <property type="nucleotide sequence ID" value="NZ_CP036263.1"/>
</dbReference>
<keyword evidence="2" id="KW-0812">Transmembrane</keyword>
<protein>
    <recommendedName>
        <fullName evidence="3">Putative zinc-finger domain-containing protein</fullName>
    </recommendedName>
</protein>
<organism evidence="4 5">
    <name type="scientific">Adhaeretor mobilis</name>
    <dbReference type="NCBI Taxonomy" id="1930276"/>
    <lineage>
        <taxon>Bacteria</taxon>
        <taxon>Pseudomonadati</taxon>
        <taxon>Planctomycetota</taxon>
        <taxon>Planctomycetia</taxon>
        <taxon>Pirellulales</taxon>
        <taxon>Lacipirellulaceae</taxon>
        <taxon>Adhaeretor</taxon>
    </lineage>
</organism>
<feature type="compositionally biased region" description="Gly residues" evidence="1">
    <location>
        <begin position="439"/>
        <end position="449"/>
    </location>
</feature>
<feature type="compositionally biased region" description="Basic and acidic residues" evidence="1">
    <location>
        <begin position="407"/>
        <end position="433"/>
    </location>
</feature>
<dbReference type="KEGG" id="amob:HG15A2_46870"/>
<accession>A0A517N2I8</accession>
<dbReference type="EMBL" id="CP036263">
    <property type="protein sequence ID" value="QDT01345.1"/>
    <property type="molecule type" value="Genomic_DNA"/>
</dbReference>
<proteinExistence type="predicted"/>
<dbReference type="Pfam" id="PF13490">
    <property type="entry name" value="zf-HC2"/>
    <property type="match status" value="1"/>
</dbReference>
<sequence>MAKHPPSTADTSSQELIVAYLDGELSPAENAQVEKRLAGDEQFRQQLQQLEQAWAALDELPQTTVGDQFSRTTMEMVVTAAEREVLEKTTAMPVVQRKRRISNWLLFGSAALLGFVMFRLAWTSPNRQLRAQLPVVLHVDSYSQFKDESFLKQLAKRTDLLTDLSPEEQEDIQAKAEQLASFSDLRERDTWLATIDTQQRTQLRYQTLLYRELSDEEQERIQKLHQTVTDGELLPTLIAYETWVSGLPEAKQYELRSIDDPEERAKTVAQWLVEARADAKFQLNEKELREVLEAAKPVMQARMRLFEQAKRGRNPEEWRRKYRNLADRSDEWQSALPENVKESFRELSPEQKLEQVMRWYRQSRSLQGQVSETELERFFTKELSPEQRAELLSLSPSDMQSRLRSMYHRDSGQPFDSRWDYRPDWERVPRDGNRPGPAGPGRGGPGRGGPEGDRQRDRAHEGPGGSSREQPRGERDRRRGPSPGGEFGPRDGEGPPTRRGDRSR</sequence>
<feature type="compositionally biased region" description="Basic and acidic residues" evidence="1">
    <location>
        <begin position="488"/>
        <end position="504"/>
    </location>
</feature>
<evidence type="ECO:0000256" key="2">
    <source>
        <dbReference type="SAM" id="Phobius"/>
    </source>
</evidence>
<reference evidence="4 5" key="1">
    <citation type="submission" date="2019-02" db="EMBL/GenBank/DDBJ databases">
        <title>Deep-cultivation of Planctomycetes and their phenomic and genomic characterization uncovers novel biology.</title>
        <authorList>
            <person name="Wiegand S."/>
            <person name="Jogler M."/>
            <person name="Boedeker C."/>
            <person name="Pinto D."/>
            <person name="Vollmers J."/>
            <person name="Rivas-Marin E."/>
            <person name="Kohn T."/>
            <person name="Peeters S.H."/>
            <person name="Heuer A."/>
            <person name="Rast P."/>
            <person name="Oberbeckmann S."/>
            <person name="Bunk B."/>
            <person name="Jeske O."/>
            <person name="Meyerdierks A."/>
            <person name="Storesund J.E."/>
            <person name="Kallscheuer N."/>
            <person name="Luecker S."/>
            <person name="Lage O.M."/>
            <person name="Pohl T."/>
            <person name="Merkel B.J."/>
            <person name="Hornburger P."/>
            <person name="Mueller R.-W."/>
            <person name="Bruemmer F."/>
            <person name="Labrenz M."/>
            <person name="Spormann A.M."/>
            <person name="Op den Camp H."/>
            <person name="Overmann J."/>
            <person name="Amann R."/>
            <person name="Jetten M.S.M."/>
            <person name="Mascher T."/>
            <person name="Medema M.H."/>
            <person name="Devos D.P."/>
            <person name="Kaster A.-K."/>
            <person name="Ovreas L."/>
            <person name="Rohde M."/>
            <person name="Galperin M.Y."/>
            <person name="Jogler C."/>
        </authorList>
    </citation>
    <scope>NUCLEOTIDE SEQUENCE [LARGE SCALE GENOMIC DNA]</scope>
    <source>
        <strain evidence="4 5">HG15A2</strain>
    </source>
</reference>
<keyword evidence="2" id="KW-0472">Membrane</keyword>
<keyword evidence="5" id="KW-1185">Reference proteome</keyword>
<feature type="transmembrane region" description="Helical" evidence="2">
    <location>
        <begin position="104"/>
        <end position="122"/>
    </location>
</feature>
<name>A0A517N2I8_9BACT</name>
<dbReference type="InterPro" id="IPR041916">
    <property type="entry name" value="Anti_sigma_zinc_sf"/>
</dbReference>
<evidence type="ECO:0000313" key="5">
    <source>
        <dbReference type="Proteomes" id="UP000319852"/>
    </source>
</evidence>
<feature type="compositionally biased region" description="Basic and acidic residues" evidence="1">
    <location>
        <begin position="469"/>
        <end position="479"/>
    </location>
</feature>
<dbReference type="AlphaFoldDB" id="A0A517N2I8"/>
<gene>
    <name evidence="4" type="ORF">HG15A2_46870</name>
</gene>
<evidence type="ECO:0000259" key="3">
    <source>
        <dbReference type="Pfam" id="PF13490"/>
    </source>
</evidence>
<dbReference type="InterPro" id="IPR027383">
    <property type="entry name" value="Znf_put"/>
</dbReference>
<keyword evidence="2" id="KW-1133">Transmembrane helix</keyword>
<dbReference type="Proteomes" id="UP000319852">
    <property type="component" value="Chromosome"/>
</dbReference>
<evidence type="ECO:0000256" key="1">
    <source>
        <dbReference type="SAM" id="MobiDB-lite"/>
    </source>
</evidence>